<evidence type="ECO:0000256" key="9">
    <source>
        <dbReference type="ARBA" id="ARBA00023136"/>
    </source>
</evidence>
<evidence type="ECO:0000256" key="8">
    <source>
        <dbReference type="ARBA" id="ARBA00022989"/>
    </source>
</evidence>
<feature type="domain" description="Cadherin" evidence="18">
    <location>
        <begin position="1964"/>
        <end position="2066"/>
    </location>
</feature>
<evidence type="ECO:0000256" key="6">
    <source>
        <dbReference type="ARBA" id="ARBA00022837"/>
    </source>
</evidence>
<dbReference type="InterPro" id="IPR000742">
    <property type="entry name" value="EGF"/>
</dbReference>
<dbReference type="Pfam" id="PF00008">
    <property type="entry name" value="EGF"/>
    <property type="match status" value="2"/>
</dbReference>
<dbReference type="GO" id="GO:1901222">
    <property type="term" value="P:regulation of non-canonical NF-kappaB signal transduction"/>
    <property type="evidence" value="ECO:0007669"/>
    <property type="project" value="UniProtKB-ARBA"/>
</dbReference>
<proteinExistence type="predicted"/>
<evidence type="ECO:0000256" key="12">
    <source>
        <dbReference type="PROSITE-ProRule" id="PRU00043"/>
    </source>
</evidence>
<dbReference type="CDD" id="cd00054">
    <property type="entry name" value="EGF_CA"/>
    <property type="match status" value="4"/>
</dbReference>
<dbReference type="FunFam" id="2.10.25.10:FF:000154">
    <property type="entry name" value="FAT atypical cadherin 1"/>
    <property type="match status" value="1"/>
</dbReference>
<dbReference type="InterPro" id="IPR001881">
    <property type="entry name" value="EGF-like_Ca-bd_dom"/>
</dbReference>
<evidence type="ECO:0008006" key="21">
    <source>
        <dbReference type="Google" id="ProtNLM"/>
    </source>
</evidence>
<dbReference type="FunFam" id="2.60.40.60:FF:000084">
    <property type="entry name" value="FAT atypical cadherin 3"/>
    <property type="match status" value="1"/>
</dbReference>
<dbReference type="InterPro" id="IPR013320">
    <property type="entry name" value="ConA-like_dom_sf"/>
</dbReference>
<dbReference type="PANTHER" id="PTHR24026:SF42">
    <property type="entry name" value="PROTOCADHERIN FAT 1"/>
    <property type="match status" value="1"/>
</dbReference>
<dbReference type="PANTHER" id="PTHR24026">
    <property type="entry name" value="FAT ATYPICAL CADHERIN-RELATED"/>
    <property type="match status" value="1"/>
</dbReference>
<dbReference type="FunFam" id="2.60.40.60:FF:000053">
    <property type="entry name" value="FAT atypical cadherin 3"/>
    <property type="match status" value="1"/>
</dbReference>
<dbReference type="PROSITE" id="PS50025">
    <property type="entry name" value="LAM_G_DOMAIN"/>
    <property type="match status" value="1"/>
</dbReference>
<dbReference type="GO" id="GO:0005886">
    <property type="term" value="C:plasma membrane"/>
    <property type="evidence" value="ECO:0007669"/>
    <property type="project" value="InterPro"/>
</dbReference>
<dbReference type="FunFam" id="2.60.40.60:FF:000104">
    <property type="entry name" value="cadherin-23 isoform X1"/>
    <property type="match status" value="1"/>
</dbReference>
<dbReference type="CDD" id="cd00110">
    <property type="entry name" value="LamG"/>
    <property type="match status" value="1"/>
</dbReference>
<feature type="disulfide bond" evidence="13">
    <location>
        <begin position="4103"/>
        <end position="4112"/>
    </location>
</feature>
<feature type="domain" description="Cadherin" evidence="18">
    <location>
        <begin position="2684"/>
        <end position="2789"/>
    </location>
</feature>
<feature type="domain" description="Cadherin" evidence="18">
    <location>
        <begin position="820"/>
        <end position="924"/>
    </location>
</feature>
<dbReference type="FunFam" id="2.60.40.60:FF:000033">
    <property type="entry name" value="FAT atypical cadherin 1"/>
    <property type="match status" value="1"/>
</dbReference>
<comment type="caution">
    <text evidence="13">Lacks conserved residue(s) required for the propagation of feature annotation.</text>
</comment>
<feature type="domain" description="Cadherin" evidence="18">
    <location>
        <begin position="2790"/>
        <end position="2899"/>
    </location>
</feature>
<keyword evidence="4 15" id="KW-0732">Signal</keyword>
<dbReference type="FunFam" id="2.60.40.60:FF:000024">
    <property type="entry name" value="FAT atypical cadherin 3"/>
    <property type="match status" value="1"/>
</dbReference>
<feature type="domain" description="Cadherin" evidence="18">
    <location>
        <begin position="32"/>
        <end position="146"/>
    </location>
</feature>
<feature type="domain" description="EGF-like" evidence="17">
    <location>
        <begin position="4077"/>
        <end position="4113"/>
    </location>
</feature>
<keyword evidence="7" id="KW-0130">Cell adhesion</keyword>
<feature type="domain" description="Cadherin" evidence="18">
    <location>
        <begin position="1546"/>
        <end position="1650"/>
    </location>
</feature>
<dbReference type="GO" id="GO:0045597">
    <property type="term" value="P:positive regulation of cell differentiation"/>
    <property type="evidence" value="ECO:0007669"/>
    <property type="project" value="UniProtKB-ARBA"/>
</dbReference>
<evidence type="ECO:0000256" key="10">
    <source>
        <dbReference type="ARBA" id="ARBA00023157"/>
    </source>
</evidence>
<dbReference type="FunFam" id="2.60.40.60:FF:000065">
    <property type="entry name" value="FAT atypical cadherin 1"/>
    <property type="match status" value="1"/>
</dbReference>
<feature type="domain" description="Cadherin" evidence="18">
    <location>
        <begin position="3543"/>
        <end position="3629"/>
    </location>
</feature>
<dbReference type="FunFam" id="2.10.25.10:FF:000472">
    <property type="entry name" value="Uncharacterized protein, isoform A"/>
    <property type="match status" value="1"/>
</dbReference>
<feature type="domain" description="Cadherin" evidence="18">
    <location>
        <begin position="1651"/>
        <end position="1748"/>
    </location>
</feature>
<dbReference type="Ensembl" id="ENSDCDT00010035605.1">
    <property type="protein sequence ID" value="ENSDCDP00010028827.1"/>
    <property type="gene ID" value="ENSDCDG00010018129.1"/>
</dbReference>
<keyword evidence="11" id="KW-0325">Glycoprotein</keyword>
<dbReference type="FunFam" id="2.60.40.60:FF:000039">
    <property type="entry name" value="FAT atypical cadherin 3"/>
    <property type="match status" value="1"/>
</dbReference>
<dbReference type="SMART" id="SM00112">
    <property type="entry name" value="CA"/>
    <property type="match status" value="34"/>
</dbReference>
<dbReference type="Gene3D" id="2.60.40.60">
    <property type="entry name" value="Cadherins"/>
    <property type="match status" value="34"/>
</dbReference>
<dbReference type="InterPro" id="IPR018097">
    <property type="entry name" value="EGF_Ca-bd_CS"/>
</dbReference>
<evidence type="ECO:0000259" key="18">
    <source>
        <dbReference type="PROSITE" id="PS50268"/>
    </source>
</evidence>
<dbReference type="FunFam" id="2.60.40.60:FF:000020">
    <property type="entry name" value="Dachsous cadherin-related 1b"/>
    <property type="match status" value="2"/>
</dbReference>
<evidence type="ECO:0000256" key="13">
    <source>
        <dbReference type="PROSITE-ProRule" id="PRU00076"/>
    </source>
</evidence>
<evidence type="ECO:0000259" key="16">
    <source>
        <dbReference type="PROSITE" id="PS50025"/>
    </source>
</evidence>
<feature type="domain" description="Cadherin" evidence="18">
    <location>
        <begin position="1442"/>
        <end position="1545"/>
    </location>
</feature>
<feature type="domain" description="EGF-like" evidence="17">
    <location>
        <begin position="3769"/>
        <end position="3806"/>
    </location>
</feature>
<feature type="domain" description="Cadherin" evidence="18">
    <location>
        <begin position="3213"/>
        <end position="3317"/>
    </location>
</feature>
<evidence type="ECO:0000256" key="4">
    <source>
        <dbReference type="ARBA" id="ARBA00022729"/>
    </source>
</evidence>
<feature type="domain" description="Cadherin" evidence="18">
    <location>
        <begin position="3318"/>
        <end position="3422"/>
    </location>
</feature>
<evidence type="ECO:0000256" key="14">
    <source>
        <dbReference type="SAM" id="MobiDB-lite"/>
    </source>
</evidence>
<dbReference type="InterPro" id="IPR020894">
    <property type="entry name" value="Cadherin_CS"/>
</dbReference>
<feature type="disulfide bond" evidence="13">
    <location>
        <begin position="3778"/>
        <end position="3795"/>
    </location>
</feature>
<dbReference type="InterPro" id="IPR015919">
    <property type="entry name" value="Cadherin-like_sf"/>
</dbReference>
<evidence type="ECO:0000256" key="1">
    <source>
        <dbReference type="ARBA" id="ARBA00004479"/>
    </source>
</evidence>
<feature type="compositionally biased region" description="Low complexity" evidence="14">
    <location>
        <begin position="4238"/>
        <end position="4248"/>
    </location>
</feature>
<dbReference type="FunFam" id="2.60.40.60:FF:000107">
    <property type="entry name" value="FAT atypical cadherin 1"/>
    <property type="match status" value="1"/>
</dbReference>
<dbReference type="SMART" id="SM00181">
    <property type="entry name" value="EGF"/>
    <property type="match status" value="4"/>
</dbReference>
<dbReference type="GO" id="GO:0007156">
    <property type="term" value="P:homophilic cell adhesion via plasma membrane adhesion molecules"/>
    <property type="evidence" value="ECO:0007669"/>
    <property type="project" value="InterPro"/>
</dbReference>
<feature type="domain" description="EGF-like" evidence="17">
    <location>
        <begin position="3993"/>
        <end position="4038"/>
    </location>
</feature>
<feature type="domain" description="Cadherin" evidence="18">
    <location>
        <begin position="2167"/>
        <end position="2267"/>
    </location>
</feature>
<feature type="domain" description="Cadherin" evidence="18">
    <location>
        <begin position="3005"/>
        <end position="3106"/>
    </location>
</feature>
<dbReference type="FunFam" id="2.60.40.60:FF:000026">
    <property type="entry name" value="FAT atypical cadherin 1"/>
    <property type="match status" value="2"/>
</dbReference>
<feature type="domain" description="Cadherin" evidence="18">
    <location>
        <begin position="2900"/>
        <end position="3004"/>
    </location>
</feature>
<feature type="domain" description="Cadherin" evidence="18">
    <location>
        <begin position="2477"/>
        <end position="2580"/>
    </location>
</feature>
<dbReference type="InterPro" id="IPR001791">
    <property type="entry name" value="Laminin_G"/>
</dbReference>
<dbReference type="PROSITE" id="PS00010">
    <property type="entry name" value="ASX_HYDROXYL"/>
    <property type="match status" value="1"/>
</dbReference>
<evidence type="ECO:0000313" key="19">
    <source>
        <dbReference type="Ensembl" id="ENSDCDP00010028827.1"/>
    </source>
</evidence>
<dbReference type="FunFam" id="2.60.40.60:FF:000041">
    <property type="entry name" value="FAT atypical cadherin 1"/>
    <property type="match status" value="1"/>
</dbReference>
<dbReference type="SMART" id="SM00282">
    <property type="entry name" value="LamG"/>
    <property type="match status" value="1"/>
</dbReference>
<dbReference type="InterPro" id="IPR002126">
    <property type="entry name" value="Cadherin-like_dom"/>
</dbReference>
<feature type="domain" description="Cadherin" evidence="18">
    <location>
        <begin position="2067"/>
        <end position="2166"/>
    </location>
</feature>
<dbReference type="GO" id="GO:0060218">
    <property type="term" value="P:hematopoietic stem cell differentiation"/>
    <property type="evidence" value="ECO:0007669"/>
    <property type="project" value="UniProtKB-ARBA"/>
</dbReference>
<dbReference type="PRINTS" id="PR00205">
    <property type="entry name" value="CADHERIN"/>
</dbReference>
<dbReference type="Proteomes" id="UP000694580">
    <property type="component" value="Unplaced"/>
</dbReference>
<evidence type="ECO:0000256" key="5">
    <source>
        <dbReference type="ARBA" id="ARBA00022737"/>
    </source>
</evidence>
<feature type="disulfide bond" evidence="13">
    <location>
        <begin position="4066"/>
        <end position="4075"/>
    </location>
</feature>
<dbReference type="FunFam" id="2.60.40.60:FF:000015">
    <property type="entry name" value="FAT atypical cadherin 1"/>
    <property type="match status" value="1"/>
</dbReference>
<dbReference type="Pfam" id="PF02210">
    <property type="entry name" value="Laminin_G_2"/>
    <property type="match status" value="1"/>
</dbReference>
<feature type="domain" description="Cadherin" evidence="18">
    <location>
        <begin position="3108"/>
        <end position="3212"/>
    </location>
</feature>
<feature type="domain" description="Cadherin" evidence="18">
    <location>
        <begin position="1243"/>
        <end position="1441"/>
    </location>
</feature>
<dbReference type="CDD" id="cd11304">
    <property type="entry name" value="Cadherin_repeat"/>
    <property type="match status" value="33"/>
</dbReference>
<reference evidence="19" key="1">
    <citation type="submission" date="2025-08" db="UniProtKB">
        <authorList>
            <consortium name="Ensembl"/>
        </authorList>
    </citation>
    <scope>IDENTIFICATION</scope>
</reference>
<dbReference type="FunFam" id="2.60.40.60:FF:000059">
    <property type="entry name" value="FAT atypical cadherin 3"/>
    <property type="match status" value="1"/>
</dbReference>
<dbReference type="FunFam" id="2.60.40.60:FF:000061">
    <property type="entry name" value="FAT atypical cadherin 3"/>
    <property type="match status" value="2"/>
</dbReference>
<dbReference type="FunFam" id="2.60.40.60:FF:000013">
    <property type="entry name" value="Cadherin EGF LAG seven-pass G-type receptor"/>
    <property type="match status" value="2"/>
</dbReference>
<feature type="domain" description="Cadherin" evidence="18">
    <location>
        <begin position="1749"/>
        <end position="1862"/>
    </location>
</feature>
<keyword evidence="6 12" id="KW-0106">Calcium</keyword>
<dbReference type="PROSITE" id="PS50026">
    <property type="entry name" value="EGF_3"/>
    <property type="match status" value="5"/>
</dbReference>
<evidence type="ECO:0000256" key="11">
    <source>
        <dbReference type="ARBA" id="ARBA00023180"/>
    </source>
</evidence>
<dbReference type="SUPFAM" id="SSF49899">
    <property type="entry name" value="Concanavalin A-like lectins/glucanases"/>
    <property type="match status" value="1"/>
</dbReference>
<evidence type="ECO:0000256" key="7">
    <source>
        <dbReference type="ARBA" id="ARBA00022889"/>
    </source>
</evidence>
<dbReference type="FunFam" id="2.60.40.60:FF:000064">
    <property type="entry name" value="FAT atypical cadherin 1"/>
    <property type="match status" value="1"/>
</dbReference>
<dbReference type="GeneTree" id="ENSGT00940000157733"/>
<keyword evidence="20" id="KW-1185">Reference proteome</keyword>
<dbReference type="FunFam" id="2.60.40.60:FF:000080">
    <property type="entry name" value="FAT atypical cadherin 1"/>
    <property type="match status" value="1"/>
</dbReference>
<keyword evidence="3" id="KW-0812">Transmembrane</keyword>
<evidence type="ECO:0000256" key="3">
    <source>
        <dbReference type="ARBA" id="ARBA00022692"/>
    </source>
</evidence>
<dbReference type="FunFam" id="2.60.40.60:FF:000067">
    <property type="entry name" value="FAT atypical cadherin 1"/>
    <property type="match status" value="1"/>
</dbReference>
<dbReference type="InterPro" id="IPR000152">
    <property type="entry name" value="EGF-type_Asp/Asn_hydroxyl_site"/>
</dbReference>
<dbReference type="SUPFAM" id="SSF49313">
    <property type="entry name" value="Cadherin-like"/>
    <property type="match status" value="34"/>
</dbReference>
<keyword evidence="5" id="KW-0677">Repeat</keyword>
<dbReference type="FunFam" id="2.60.40.60:FF:000051">
    <property type="entry name" value="FAT atypical cadherin 1"/>
    <property type="match status" value="1"/>
</dbReference>
<dbReference type="FunFam" id="2.60.40.60:FF:000089">
    <property type="entry name" value="FAT atypical cadherin 1"/>
    <property type="match status" value="1"/>
</dbReference>
<feature type="disulfide bond" evidence="13">
    <location>
        <begin position="4028"/>
        <end position="4037"/>
    </location>
</feature>
<feature type="chain" id="PRO_5044293205" description="FAT atypical cadherin 1" evidence="15">
    <location>
        <begin position="21"/>
        <end position="4350"/>
    </location>
</feature>
<dbReference type="FunFam" id="2.60.40.60:FF:000161">
    <property type="entry name" value="FAT atypical cadherin 1"/>
    <property type="match status" value="1"/>
</dbReference>
<evidence type="ECO:0000313" key="20">
    <source>
        <dbReference type="Proteomes" id="UP000694580"/>
    </source>
</evidence>
<dbReference type="Gene3D" id="2.10.25.10">
    <property type="entry name" value="Laminin"/>
    <property type="match status" value="4"/>
</dbReference>
<dbReference type="PROSITE" id="PS00232">
    <property type="entry name" value="CADHERIN_1"/>
    <property type="match status" value="12"/>
</dbReference>
<feature type="domain" description="Laminin G" evidence="16">
    <location>
        <begin position="3808"/>
        <end position="3989"/>
    </location>
</feature>
<feature type="domain" description="Cadherin" evidence="18">
    <location>
        <begin position="569"/>
        <end position="713"/>
    </location>
</feature>
<comment type="subcellular location">
    <subcellularLocation>
        <location evidence="1">Membrane</location>
        <topology evidence="1">Single-pass type I membrane protein</topology>
    </subcellularLocation>
</comment>
<feature type="domain" description="EGF-like" evidence="17">
    <location>
        <begin position="4115"/>
        <end position="4151"/>
    </location>
</feature>
<feature type="domain" description="Cadherin" evidence="18">
    <location>
        <begin position="463"/>
        <end position="568"/>
    </location>
</feature>
<evidence type="ECO:0000256" key="2">
    <source>
        <dbReference type="ARBA" id="ARBA00022536"/>
    </source>
</evidence>
<dbReference type="GO" id="GO:0005509">
    <property type="term" value="F:calcium ion binding"/>
    <property type="evidence" value="ECO:0007669"/>
    <property type="project" value="UniProtKB-UniRule"/>
</dbReference>
<keyword evidence="8" id="KW-1133">Transmembrane helix</keyword>
<evidence type="ECO:0000259" key="17">
    <source>
        <dbReference type="PROSITE" id="PS50026"/>
    </source>
</evidence>
<dbReference type="FunFam" id="2.60.40.60:FF:000037">
    <property type="entry name" value="FAT atypical cadherin 1"/>
    <property type="match status" value="1"/>
</dbReference>
<dbReference type="SUPFAM" id="SSF57196">
    <property type="entry name" value="EGF/Laminin"/>
    <property type="match status" value="4"/>
</dbReference>
<feature type="domain" description="Cadherin" evidence="18">
    <location>
        <begin position="365"/>
        <end position="462"/>
    </location>
</feature>
<keyword evidence="10 13" id="KW-1015">Disulfide bond</keyword>
<dbReference type="PROSITE" id="PS00022">
    <property type="entry name" value="EGF_1"/>
    <property type="match status" value="4"/>
</dbReference>
<feature type="signal peptide" evidence="15">
    <location>
        <begin position="1"/>
        <end position="20"/>
    </location>
</feature>
<dbReference type="PROSITE" id="PS01187">
    <property type="entry name" value="EGF_CA"/>
    <property type="match status" value="1"/>
</dbReference>
<dbReference type="FunFam" id="2.60.40.60:FF:000052">
    <property type="entry name" value="FAT atypical cadherin 1"/>
    <property type="match status" value="1"/>
</dbReference>
<dbReference type="FunFam" id="2.60.40.60:FF:000021">
    <property type="entry name" value="FAT atypical cadherin 1"/>
    <property type="match status" value="2"/>
</dbReference>
<feature type="domain" description="Cadherin" evidence="18">
    <location>
        <begin position="2581"/>
        <end position="2688"/>
    </location>
</feature>
<name>A0AAY4C724_9TELE</name>
<feature type="region of interest" description="Disordered" evidence="14">
    <location>
        <begin position="4238"/>
        <end position="4257"/>
    </location>
</feature>
<feature type="domain" description="Cadherin" evidence="18">
    <location>
        <begin position="1039"/>
        <end position="1136"/>
    </location>
</feature>
<feature type="domain" description="Cadherin" evidence="18">
    <location>
        <begin position="147"/>
        <end position="254"/>
    </location>
</feature>
<dbReference type="GO" id="GO:0009653">
    <property type="term" value="P:anatomical structure morphogenesis"/>
    <property type="evidence" value="ECO:0007669"/>
    <property type="project" value="UniProtKB-ARBA"/>
</dbReference>
<evidence type="ECO:0000256" key="15">
    <source>
        <dbReference type="SAM" id="SignalP"/>
    </source>
</evidence>
<feature type="domain" description="Cadherin" evidence="18">
    <location>
        <begin position="1137"/>
        <end position="1242"/>
    </location>
</feature>
<accession>A0AAY4C724</accession>
<feature type="domain" description="Cadherin" evidence="18">
    <location>
        <begin position="2375"/>
        <end position="2476"/>
    </location>
</feature>
<dbReference type="FunFam" id="2.60.40.60:FF:000066">
    <property type="entry name" value="FAT atypical cadherin 1"/>
    <property type="match status" value="1"/>
</dbReference>
<reference evidence="19" key="2">
    <citation type="submission" date="2025-09" db="UniProtKB">
        <authorList>
            <consortium name="Ensembl"/>
        </authorList>
    </citation>
    <scope>IDENTIFICATION</scope>
</reference>
<protein>
    <recommendedName>
        <fullName evidence="21">FAT atypical cadherin 1</fullName>
    </recommendedName>
</protein>
<feature type="domain" description="Cadherin" evidence="18">
    <location>
        <begin position="3423"/>
        <end position="3527"/>
    </location>
</feature>
<organism evidence="19 20">
    <name type="scientific">Denticeps clupeoides</name>
    <name type="common">denticle herring</name>
    <dbReference type="NCBI Taxonomy" id="299321"/>
    <lineage>
        <taxon>Eukaryota</taxon>
        <taxon>Metazoa</taxon>
        <taxon>Chordata</taxon>
        <taxon>Craniata</taxon>
        <taxon>Vertebrata</taxon>
        <taxon>Euteleostomi</taxon>
        <taxon>Actinopterygii</taxon>
        <taxon>Neopterygii</taxon>
        <taxon>Teleostei</taxon>
        <taxon>Clupei</taxon>
        <taxon>Clupeiformes</taxon>
        <taxon>Denticipitoidei</taxon>
        <taxon>Denticipitidae</taxon>
        <taxon>Denticeps</taxon>
    </lineage>
</organism>
<dbReference type="PROSITE" id="PS01186">
    <property type="entry name" value="EGF_2"/>
    <property type="match status" value="1"/>
</dbReference>
<keyword evidence="9" id="KW-0472">Membrane</keyword>
<sequence>MGRHLAFILLLHILWNSTEGGNGDEALVLQFTQPDYTVYIYENSPAKTYVEGPPKMGIYMREPSREIRYRIDSGDHENIFKAEEYVLGRFCFLRIRTKGGSSATLNREVRDRYVLTVKAQEQLSSGEVQSVVTVQVLDINDLRPLFSPTSYTVSLPENTAVRTNIGKVMATDADVGKNAEHYFSFKEWTDVFSIHPTSGIITLTGTLDYEGTASYEMDVLVVDRGLRLYRNGDVAGSARLTVRVLPANDHAPVITAVTLSTWDTGEDPTYAVVSVQDGDRGRNGEIASLSIVDGDPQQHFRVIKTGAGSNEYKIKGAKEVEWRGRPRGFNLTLRARDWGSPPRYSSAEVVRVHPPQAYTEATEFEESCYRVGISEFAPPNSFVVMVRTRPRRSPPKYTLKSATDEHLGLFSINPSTGLITTAGAIKADQTRKYELDVMTNDGQAATKVIVEVIDENNNAPRFGEAAYNASVDENVPVGTSVLAVSASDLDDGENGAVTYSIVGGRPSPFAINHLTGVISSAASLDYELRHGPFLFRVRASDCGSPFRRETETTVSVTVNNLNDNRPLFENNDCHLTVPRSLALGEVITVVSAVDADDLGGIRYEIKDGDALGLFGLVPDSGVLFLKKPLSAGEAAEVPSHAVEVTANDGEYSSPPLFLNITAVAGLHLVHLKCVEAAISGAAGWTLFESAEGQEDVTEATGDVHSTNRHAPQFVDSSPGVTEVKENIPVGTEFFCLRATDADTGFNGRLVFVISEGNQDSCFSIDMDTGCLKIIEGLDREKSDNHILNITVYDLGIPQKSASYVLTVIVLDINDNRPVFLQNKYSVEVSENSALGMEIVQVEAKVKNLRLNGMIRYRFLTVTNQLHIDENTGVVTVKGPLDREATPSLALKVSACNGGTGEPQQTSTVQLEVLLKDINDNSPAFFQPYYFVKVPEDVPLGTVVVWPEAQDPDLGPSGQVRYSLMEDGAGSFKIDKISGALRIAQNLDFEKRQVYNLTALVKDKGKPASLSSSCYIVVEVVDVDENFHRPSFPFFTASGSVSEDVLLGTTVLKVVASDHDSGRDGEIRYSTRGGSGVGVFAINEDSGAIYTKELLDYETMDHYWLIIYATDQGVVPLSTSIEVYIEVQDVNDNAPQTTEPVYYSSVYENSPKDTTVIQIEAVDPDTRTSEKLSYKITSGNPQGFFTIDPDSGLVTTTSRKLDREKQEEHVLEITVTDDVSPTKSTIVSVIVNVVDENDNSPQFLENIYKIKLPERNKAPKRQPIYRVIAKDDDESPYAEISYSIDDGDKRGKFLIEPQTGVVSSKEAFSAGEYYILSIKAVDSGRPQRSTTCQLHVEWIPKPEISDSDLEFEISNLTFSVVESVNIGHRVGVIATKSIQSPVWFEIKGGEDIRTGTIIVSKHLDAEQKSNYNLTVEGTDGSRCITAQVLILVIDTNEHRPQFSQSKYEISIPEETQPNTMILEIVASDKDEKSKLSYRLLSSTDPYSLQKFRLDQGFLYTTEKLDHETMQRHMLTLMVHDQGIPVKRNLARVIVNVLDSNDNAPHFTSSQYSAHLFETAAVGSAVLQVAALDKDRGKNAEINYSIESGNAGDTFVIDPLLGIISVAKELDHWRRNQFELTIKASDKGDPSLGMETTVHIVVTMPDNSKPKFPHGEIVVEISEAAPVGTFVSLVTASSQSLVLYQIKEGNVDGSFTINPHSGVIATLRLLDRETTQSYKLIIQATNMADTASNITVYVHLKDENDNAPVFTETEFFGIISESAAAKSVVLTKENTPLVICAADADADLNGRLVYEIADPLARNYFQLDSVTGAIRTLFSLDFEQIAVFHFTVQVHDSGFPRLFGENTVNVTIQIMDYNDCPPKFSQNLYETNLFVPSYSGQKVISLNATDEDSPPNTKLLFSISDGNTGGKFRIDSSSGDIFVQNSAVLRSRYKLTVRVSDGRFASTAVVRVTAKHNQDQGPVQFTQKVYTASVRENSAESQTLALVSTVGRKMNEHLFYTILNQDRGFKIGRTSGLLFTTGIPFDREVQDMYDVLVGVTRESASPNILAHVLVKVTVEDVNDNPPVFVSLPYHALVQMDAEVGQVVRLVTAVDRDISRSAEIEYLLPDHDYFQVTSFGEISLKKSFEPQMLNAKFTISIVAQDKGEPSLSSTAEVVITVVNKATPVFEKLFYNIEIPENIPLHTSILQVHVSDSVGPKALYSIFEGDPLGHFFINLNSGVISVFHALDYEAHPAYKLRVRAMDSSTTAYSEVFVDIILQDVNDNAPVFEASLYNISLSESTAVGTAVLQVRALDSDFGTNREVLYQLLEQGGSVSPYFGIDQDTGVIVTTSFLDYETIPQHRLIIRAMDGGSPALSSEVSVIVHMSDINDNFPVFVQSHYRAAISELASQGQFVMCVRAFDVDTSDYYKLEYSFLSGNEQRHFSVDRKSGVIKILNHQRSKMEPLYNLTLAVTDGVFRSSAEVTVTVIRENLHSPSFAQKEYYIELVENSPIGTLVTEVKAIDSDAGLYGQVTYFIVNEVAIDKFTINADGQIYTAESFDRESPNEQSIFINVMAKDGGGKIGFCTVNVNLLDINDNAPQFHVSVYNGSIPWNVPKGFSVMKVKAVDRDEGRNGDIVYETYCEACHFEIHPLSGVLTTKASLFGFENFLFSFYVKAQDSGKPPKQSIVPVNIRVLPSHVSFLEVAMPMLTLEIPENLPVGTAIEAIQTDRKQFVTYSLVKGNTLESNQNDVFVVDSSTGKLKVSKRLDYETTEMFALTLLVKQNREGAELISSLNVKILLKDINDNSPQFDSDPYKSFVVENLPGGTSIIQLRATDLDAGLNGQVTYSLDEDQERADILELFAIESSTGWLTTVEELDWEKNERYSVSVVATDRGQEVQMMAKTRVDITVVDTNDNPPRFTQDIYRSEVREDDPVSTVITVLSATDPDSEETNRNISCYITGGDPLTRFGVEYIQNEWMVILRKPLDREERNNYLLNITATDGTHVVNTAVEIKVLDANDNSPVCEKALYVAAVPEDAPAGRVILRVSATDADSHANAEVSYWLSGDGAEHFSLEPVTGALKTLLPLDREERSKFELTAHAQDGGGRACQAGVVVTVDDINDNPPLFAPPYGSRFTVAENTEPGTYVAQIQATDPDSGMNGKVLYSLENSAGGLFSIHQQSGIMSLMKPLHKRAQDSYTLTVRATDQGSPQPRSTLGFLVVDVESAADSPPAFERRGYVVTVPEDITVGSRILSVSAVSTVVEKRPEISYCITGGNERGSFSIRSHTGDIFVIVGLDYETSHEHYLTVKATVAGKRALSDVATVRVNVTDVNDNSPVFSQRVYSAGVGEHATAGMVVLTVTARDADGPSNSRVHFSIISGNQGGSFIIDATSGELRVGRQLDREKISVHTLKVLASDGGNPPRSSSAKIHIDVLDVNDNPPVFCQTNYSLVIQENLPIGSSVLQLSASDSDGPLNGPPFSFALQQGSNSDSFSIKTNGTLVTTQHLSHRVQEHHVLRIQVADSGRPPLSSSTVISIMVVAQSAHPPTVLPLEVLVSTPGEQYTGRVLGRVHASDQDIHDTLTYSLLPPSQSHFSISSSDGRLLARQSLAVGHYPLNVSVSDGHFTTATRVNVHVRQVTQQMLNQSVAVRFAHVSPEEFINERWHDVQRAIRIITGVRRGDVQLVSIQPVEPAGSLDVLVALERGPPGLQESLLHKLNSIARIQQITGLHIVRVVKNRCASAVCPTNFCREVVTLDETSISAYSGAKFSFVSLQHNTSAICLCQGEACTASNNLCESNPCPEGLECLPDKQGDKYGCLCPGGEEEKCRGGLTLTFGENSFVKYRLLEDVAKDTLNLSLRLRTLSPHGTVMFTRGHGYSILEIVNARLQYRVVCGGDGRSITAVHRAQVDDGQWHSVSLGLDGNRAKLTLDRVHVASDVMLGKACSPKLGDVIFLGGHRHLASHRGRRSLPAIASLRGCLEAVELNGQTLALSSQAQSGAMVEDVEDVSPGCTMLPPMACSSNPCLNGGMCVPRSSGDESLISFEGYYCKCGGLFMGTRCEVSHRPCASNPCLYGGTCIEQKHNFYCKCKGRYSGQRCQIGPYCEDNPCHNAGTCVESLDGPVCQCRPGFAGETCLSDVDECVEDPCLNGGRCINTYGTFNCSCAVDFIGTLCEIKAVGRNAIVPTTWSRTLEGILGILLVSFSIPPLSTVLLFLTCRKIACESHKSIQEPEQHQPNQASVHVSCAEVTRVPVRPGACASSMPGSLLSSPGRGSGGGSAAAEQPEISRLLIQARCWSSAGPWLNEVKSASGNKDGAAELRTRGSFQSDSSDESGKSSSALCVSHASELCPTFAGYLCSGSILKVQPRSRQFLP</sequence>
<dbReference type="PROSITE" id="PS50268">
    <property type="entry name" value="CADHERIN_2"/>
    <property type="match status" value="32"/>
</dbReference>
<feature type="disulfide bond" evidence="13">
    <location>
        <begin position="4141"/>
        <end position="4150"/>
    </location>
</feature>
<dbReference type="FunFam" id="2.60.40.60:FF:000058">
    <property type="entry name" value="FAT atypical cadherin 3"/>
    <property type="match status" value="1"/>
</dbReference>
<dbReference type="Gene3D" id="2.60.120.200">
    <property type="match status" value="1"/>
</dbReference>
<dbReference type="SMART" id="SM00179">
    <property type="entry name" value="EGF_CA"/>
    <property type="match status" value="3"/>
</dbReference>
<feature type="domain" description="Cadherin" evidence="18">
    <location>
        <begin position="2268"/>
        <end position="2374"/>
    </location>
</feature>
<gene>
    <name evidence="19" type="primary">LOC114783300</name>
</gene>
<feature type="domain" description="EGF-like" evidence="17">
    <location>
        <begin position="4040"/>
        <end position="4076"/>
    </location>
</feature>
<dbReference type="Pfam" id="PF00028">
    <property type="entry name" value="Cadherin"/>
    <property type="match status" value="27"/>
</dbReference>
<dbReference type="FunFam" id="2.60.40.60:FF:000032">
    <property type="entry name" value="FAT atypical cadherin 1"/>
    <property type="match status" value="1"/>
</dbReference>
<keyword evidence="2 13" id="KW-0245">EGF-like domain</keyword>
<feature type="domain" description="Cadherin" evidence="18">
    <location>
        <begin position="1863"/>
        <end position="1962"/>
    </location>
</feature>
<feature type="region of interest" description="Disordered" evidence="14">
    <location>
        <begin position="4284"/>
        <end position="4313"/>
    </location>
</feature>
<feature type="domain" description="Cadherin" evidence="18">
    <location>
        <begin position="925"/>
        <end position="1031"/>
    </location>
</feature>
<feature type="domain" description="Cadherin" evidence="18">
    <location>
        <begin position="715"/>
        <end position="819"/>
    </location>
</feature>